<feature type="transmembrane region" description="Helical" evidence="1">
    <location>
        <begin position="161"/>
        <end position="181"/>
    </location>
</feature>
<dbReference type="RefSeq" id="WP_075007320.1">
    <property type="nucleotide sequence ID" value="NZ_FOAP01000007.1"/>
</dbReference>
<keyword evidence="1" id="KW-0472">Membrane</keyword>
<feature type="transmembrane region" description="Helical" evidence="1">
    <location>
        <begin position="188"/>
        <end position="220"/>
    </location>
</feature>
<evidence type="ECO:0000313" key="3">
    <source>
        <dbReference type="Proteomes" id="UP000182719"/>
    </source>
</evidence>
<feature type="transmembrane region" description="Helical" evidence="1">
    <location>
        <begin position="451"/>
        <end position="471"/>
    </location>
</feature>
<dbReference type="AlphaFoldDB" id="A0A1H7S3M7"/>
<keyword evidence="1" id="KW-0812">Transmembrane</keyword>
<reference evidence="3" key="1">
    <citation type="submission" date="2016-10" db="EMBL/GenBank/DDBJ databases">
        <authorList>
            <person name="Varghese N."/>
            <person name="Submissions S."/>
        </authorList>
    </citation>
    <scope>NUCLEOTIDE SEQUENCE [LARGE SCALE GENOMIC DNA]</scope>
    <source>
        <strain evidence="3">DSM 17044</strain>
    </source>
</reference>
<feature type="transmembrane region" description="Helical" evidence="1">
    <location>
        <begin position="135"/>
        <end position="155"/>
    </location>
</feature>
<gene>
    <name evidence="2" type="ORF">SAMN05444354_107299</name>
</gene>
<feature type="transmembrane region" description="Helical" evidence="1">
    <location>
        <begin position="397"/>
        <end position="415"/>
    </location>
</feature>
<proteinExistence type="predicted"/>
<organism evidence="2 3">
    <name type="scientific">Stigmatella aurantiaca</name>
    <dbReference type="NCBI Taxonomy" id="41"/>
    <lineage>
        <taxon>Bacteria</taxon>
        <taxon>Pseudomonadati</taxon>
        <taxon>Myxococcota</taxon>
        <taxon>Myxococcia</taxon>
        <taxon>Myxococcales</taxon>
        <taxon>Cystobacterineae</taxon>
        <taxon>Archangiaceae</taxon>
        <taxon>Stigmatella</taxon>
    </lineage>
</organism>
<feature type="transmembrane region" description="Helical" evidence="1">
    <location>
        <begin position="373"/>
        <end position="391"/>
    </location>
</feature>
<keyword evidence="3" id="KW-1185">Reference proteome</keyword>
<protein>
    <recommendedName>
        <fullName evidence="4">Dolichyl-phosphate-mannose-protein mannosyltransferase</fullName>
    </recommendedName>
</protein>
<dbReference type="EMBL" id="FOAP01000007">
    <property type="protein sequence ID" value="SEL67085.1"/>
    <property type="molecule type" value="Genomic_DNA"/>
</dbReference>
<evidence type="ECO:0000256" key="1">
    <source>
        <dbReference type="SAM" id="Phobius"/>
    </source>
</evidence>
<evidence type="ECO:0008006" key="4">
    <source>
        <dbReference type="Google" id="ProtNLM"/>
    </source>
</evidence>
<name>A0A1H7S3M7_STIAU</name>
<keyword evidence="1" id="KW-1133">Transmembrane helix</keyword>
<feature type="transmembrane region" description="Helical" evidence="1">
    <location>
        <begin position="321"/>
        <end position="341"/>
    </location>
</feature>
<accession>A0A1H7S3M7</accession>
<dbReference type="Proteomes" id="UP000182719">
    <property type="component" value="Unassembled WGS sequence"/>
</dbReference>
<feature type="transmembrane region" description="Helical" evidence="1">
    <location>
        <begin position="347"/>
        <end position="366"/>
    </location>
</feature>
<feature type="transmembrane region" description="Helical" evidence="1">
    <location>
        <begin position="102"/>
        <end position="123"/>
    </location>
</feature>
<sequence length="630" mass="70702">MSPLSRWVLHPLILLCFTLLSAFHTWPLLGRLQGFVLGGREDGYMNMWHLWWMRRALWEAPQNPFFSPLLHWPLGAELYWHTLSPAKTGWGVVLLPFLRLEVAYNLVIFGTFVLTGYTAWLLLRDLLLRAGFSPGLAAAAAIAGACAFDFSRYHLSHANAHLNLSALEGIPFYLLCFFRWLEGGKRRWLWGVALGALYVLLCDYYYLLYIALLSFVWVVAERWRHGPVLSLDALKDPLLRRAGWAALAAGIACTPPILPLLAHLHPAPIGGHHGDSDYYTDVYALFLPDPSSAWFDKAPVWARSLIGGLVRDKMASNAEEAGTFLGILTLGLAAFALWRGVPDGRRWVGIGVGFAVLSMGTVLAIGGVTQHPVSLLLVLLLWLVALVPGWRQRVWRRDVLVLLVYLTVMAFYEPFTSFGRELRVQVPMPYVVFKHVVPLFKQGGMPVRFELLTTLALAVLVAFAAAHLGALAARKDVRLGVGVALLTALVPNLEYRNKPMNMVALPKTPPVFEEIRNAPAPAAVFTDNVLGQWEQTLHGKPVSFARLSRTPVREAEMLELRLFRALEGFNGLAGPVSPEEAQQMKGYLKEHHFRWYVSHYFYPPRDKFVTEVLGGERVHRDGLYTVYRFP</sequence>
<evidence type="ECO:0000313" key="2">
    <source>
        <dbReference type="EMBL" id="SEL67085.1"/>
    </source>
</evidence>
<dbReference type="OrthoDB" id="5502351at2"/>